<sequence>MEKELSSCDFHLHSHPEKILFEHLSNVGNKSISTSESKKLSLDKFGIDDNIFSNISFLIGVCHDFGKGTKYFQRYILETDPAIQRSLKNKKEYHHGLISAIFTYYILKKYLGSLCDERSLEFIPAIGYLIVKRHHGNFQDADDELAELINEDTLEIIDLQVKSLEVDELNSIYEQLLEDCAISPDINIFCNDYRSISKEILKNRRRFMKFLKKKQFTGYYLITLTLYSILINSDKIDASSIDISSEIEISPELVDMYKVEKGFQNNENTINKVRNEIYKEVTESVEKLDINNKIYSISVPTGSGKTLTSLSFALKLKARLKEEKRIKAKIIYSLPFLSIIDQNYDVFEDVIKTVDSENLSGDVLLKHHHLADIFYRTQDDEEFEGLKSLFLIEGWNSEIIVTTFVQFFHTIVSNKNRSLRKFHTIANSIVILDEVQSIPHKYWLLLNQVISGFAEYLNTYFIFVTATQPLIFDPEYGAIAELVKNKEKYFREFDRVKLEINLNPMSLDEFKDIIESEVKEKTDKDFLFVFNTIKSSLTVFKYLKDLKLKNSDYYYLSTNIIPKDRLNNIKKIKEKSEKRKIIVSTQLIEAGVDIDVDIVYRDFATIDSINQVSGRCNRNSSKSYRGQVNIVVLKDDRKEFHRYIYSSFLIDKTKEVLEESPSVIYEEDLLFLNNNYFRKVKDTSSEDESKELLSYINELKFKTLTSDFRLIEDKVGYEKIDVFVENDNEAVEIWKEYLLMKSLKNPLDRKEKFLAIRKKFNEYIISVSKKDFPCEEPEDLNIGYIPFEQIKHYYDPETGFIFELKSTMMCD</sequence>
<evidence type="ECO:0000256" key="1">
    <source>
        <dbReference type="ARBA" id="ARBA00006847"/>
    </source>
</evidence>
<reference evidence="12 13" key="1">
    <citation type="submission" date="2014-07" db="EMBL/GenBank/DDBJ databases">
        <title>Methanogenic archaea and the global carbon cycle.</title>
        <authorList>
            <person name="Henriksen J.R."/>
            <person name="Luke J."/>
            <person name="Reinhart S."/>
            <person name="Benedict M.N."/>
            <person name="Youngblut N.D."/>
            <person name="Metcalf M.E."/>
            <person name="Whitaker R.J."/>
            <person name="Metcalf W.W."/>
        </authorList>
    </citation>
    <scope>NUCLEOTIDE SEQUENCE [LARGE SCALE GENOMIC DNA]</scope>
    <source>
        <strain evidence="12 13">HI350</strain>
    </source>
</reference>
<dbReference type="GO" id="GO:0051607">
    <property type="term" value="P:defense response to virus"/>
    <property type="evidence" value="ECO:0007669"/>
    <property type="project" value="UniProtKB-KW"/>
</dbReference>
<dbReference type="SMART" id="SM00487">
    <property type="entry name" value="DEXDc"/>
    <property type="match status" value="1"/>
</dbReference>
<dbReference type="InterPro" id="IPR014001">
    <property type="entry name" value="Helicase_ATP-bd"/>
</dbReference>
<dbReference type="CDD" id="cd09641">
    <property type="entry name" value="Cas3''_I"/>
    <property type="match status" value="1"/>
</dbReference>
<evidence type="ECO:0000256" key="6">
    <source>
        <dbReference type="ARBA" id="ARBA00022801"/>
    </source>
</evidence>
<keyword evidence="6" id="KW-0378">Hydrolase</keyword>
<keyword evidence="9" id="KW-0051">Antiviral defense</keyword>
<evidence type="ECO:0000256" key="2">
    <source>
        <dbReference type="ARBA" id="ARBA00009046"/>
    </source>
</evidence>
<dbReference type="GO" id="GO:0005524">
    <property type="term" value="F:ATP binding"/>
    <property type="evidence" value="ECO:0007669"/>
    <property type="project" value="UniProtKB-KW"/>
</dbReference>
<dbReference type="CDD" id="cd17930">
    <property type="entry name" value="DEXHc_cas3"/>
    <property type="match status" value="1"/>
</dbReference>
<dbReference type="Pfam" id="PF18019">
    <property type="entry name" value="Cas3_HD"/>
    <property type="match status" value="1"/>
</dbReference>
<proteinExistence type="inferred from homology"/>
<evidence type="ECO:0000259" key="10">
    <source>
        <dbReference type="PROSITE" id="PS51194"/>
    </source>
</evidence>
<dbReference type="KEGG" id="msz:MSSIH_3018"/>
<dbReference type="Proteomes" id="UP000033092">
    <property type="component" value="Chromosome"/>
</dbReference>
<dbReference type="InterPro" id="IPR027417">
    <property type="entry name" value="P-loop_NTPase"/>
</dbReference>
<dbReference type="InterPro" id="IPR006483">
    <property type="entry name" value="CRISPR-assoc_Cas3_HD"/>
</dbReference>
<dbReference type="Gene3D" id="1.10.3210.30">
    <property type="match status" value="1"/>
</dbReference>
<evidence type="ECO:0000256" key="4">
    <source>
        <dbReference type="ARBA" id="ARBA00022723"/>
    </source>
</evidence>
<dbReference type="SUPFAM" id="SSF52540">
    <property type="entry name" value="P-loop containing nucleoside triphosphate hydrolases"/>
    <property type="match status" value="1"/>
</dbReference>
<name>A0A0E3PG86_9EURY</name>
<dbReference type="PROSITE" id="PS51194">
    <property type="entry name" value="HELICASE_CTER"/>
    <property type="match status" value="1"/>
</dbReference>
<dbReference type="EMBL" id="CP009507">
    <property type="protein sequence ID" value="AKB33708.1"/>
    <property type="molecule type" value="Genomic_DNA"/>
</dbReference>
<evidence type="ECO:0000313" key="13">
    <source>
        <dbReference type="Proteomes" id="UP000033092"/>
    </source>
</evidence>
<evidence type="ECO:0000256" key="3">
    <source>
        <dbReference type="ARBA" id="ARBA00022722"/>
    </source>
</evidence>
<gene>
    <name evidence="12" type="ORF">MSSIH_3018</name>
</gene>
<dbReference type="InterPro" id="IPR038257">
    <property type="entry name" value="CRISPR-assoc_Cas3_HD_sf"/>
</dbReference>
<evidence type="ECO:0000256" key="7">
    <source>
        <dbReference type="ARBA" id="ARBA00022806"/>
    </source>
</evidence>
<keyword evidence="7" id="KW-0347">Helicase</keyword>
<dbReference type="Pfam" id="PF04851">
    <property type="entry name" value="ResIII"/>
    <property type="match status" value="1"/>
</dbReference>
<accession>A0A0E3PG86</accession>
<dbReference type="GO" id="GO:0140097">
    <property type="term" value="F:catalytic activity, acting on DNA"/>
    <property type="evidence" value="ECO:0007669"/>
    <property type="project" value="UniProtKB-ARBA"/>
</dbReference>
<dbReference type="GO" id="GO:0003677">
    <property type="term" value="F:DNA binding"/>
    <property type="evidence" value="ECO:0007669"/>
    <property type="project" value="InterPro"/>
</dbReference>
<keyword evidence="5" id="KW-0547">Nucleotide-binding</keyword>
<organism evidence="12 13">
    <name type="scientific">Methanosarcina siciliae HI350</name>
    <dbReference type="NCBI Taxonomy" id="1434119"/>
    <lineage>
        <taxon>Archaea</taxon>
        <taxon>Methanobacteriati</taxon>
        <taxon>Methanobacteriota</taxon>
        <taxon>Stenosarchaea group</taxon>
        <taxon>Methanomicrobia</taxon>
        <taxon>Methanosarcinales</taxon>
        <taxon>Methanosarcinaceae</taxon>
        <taxon>Methanosarcina</taxon>
    </lineage>
</organism>
<dbReference type="InterPro" id="IPR006935">
    <property type="entry name" value="Helicase/UvrB_N"/>
</dbReference>
<comment type="similarity">
    <text evidence="2">In the central section; belongs to the CRISPR-associated helicase Cas3 family.</text>
</comment>
<dbReference type="InterPro" id="IPR006474">
    <property type="entry name" value="Helicase_Cas3_CRISPR-ass_core"/>
</dbReference>
<dbReference type="HOGENOM" id="CLU_010123_1_1_2"/>
<comment type="similarity">
    <text evidence="1">In the N-terminal section; belongs to the CRISPR-associated nuclease Cas3-HD family.</text>
</comment>
<dbReference type="Gene3D" id="3.40.50.300">
    <property type="entry name" value="P-loop containing nucleotide triphosphate hydrolases"/>
    <property type="match status" value="2"/>
</dbReference>
<dbReference type="PATRIC" id="fig|1434119.4.peg.3938"/>
<dbReference type="Pfam" id="PF22590">
    <property type="entry name" value="Cas3-like_C_2"/>
    <property type="match status" value="1"/>
</dbReference>
<keyword evidence="3" id="KW-0540">Nuclease</keyword>
<feature type="domain" description="Helicase C-terminal" evidence="10">
    <location>
        <begin position="506"/>
        <end position="670"/>
    </location>
</feature>
<evidence type="ECO:0000256" key="9">
    <source>
        <dbReference type="ARBA" id="ARBA00023118"/>
    </source>
</evidence>
<dbReference type="NCBIfam" id="TIGR01587">
    <property type="entry name" value="cas3_core"/>
    <property type="match status" value="1"/>
</dbReference>
<evidence type="ECO:0000256" key="5">
    <source>
        <dbReference type="ARBA" id="ARBA00022741"/>
    </source>
</evidence>
<evidence type="ECO:0000313" key="12">
    <source>
        <dbReference type="EMBL" id="AKB33708.1"/>
    </source>
</evidence>
<dbReference type="GO" id="GO:0046872">
    <property type="term" value="F:metal ion binding"/>
    <property type="evidence" value="ECO:0007669"/>
    <property type="project" value="UniProtKB-KW"/>
</dbReference>
<dbReference type="NCBIfam" id="TIGR01596">
    <property type="entry name" value="cas3_HD"/>
    <property type="match status" value="1"/>
</dbReference>
<dbReference type="GO" id="GO:0004386">
    <property type="term" value="F:helicase activity"/>
    <property type="evidence" value="ECO:0007669"/>
    <property type="project" value="UniProtKB-KW"/>
</dbReference>
<keyword evidence="8" id="KW-0067">ATP-binding</keyword>
<dbReference type="RefSeq" id="WP_148705858.1">
    <property type="nucleotide sequence ID" value="NZ_CP009507.1"/>
</dbReference>
<dbReference type="InterPro" id="IPR001650">
    <property type="entry name" value="Helicase_C-like"/>
</dbReference>
<dbReference type="SMART" id="SM00490">
    <property type="entry name" value="HELICc"/>
    <property type="match status" value="1"/>
</dbReference>
<evidence type="ECO:0000259" key="11">
    <source>
        <dbReference type="PROSITE" id="PS51643"/>
    </source>
</evidence>
<dbReference type="GO" id="GO:0016787">
    <property type="term" value="F:hydrolase activity"/>
    <property type="evidence" value="ECO:0007669"/>
    <property type="project" value="UniProtKB-KW"/>
</dbReference>
<keyword evidence="4" id="KW-0479">Metal-binding</keyword>
<dbReference type="GeneID" id="41607175"/>
<dbReference type="AlphaFoldDB" id="A0A0E3PG86"/>
<dbReference type="PROSITE" id="PS51643">
    <property type="entry name" value="HD_CAS3"/>
    <property type="match status" value="1"/>
</dbReference>
<feature type="domain" description="HD Cas3-type" evidence="11">
    <location>
        <begin position="13"/>
        <end position="236"/>
    </location>
</feature>
<protein>
    <submittedName>
        <fullName evidence="12">CRISPR-associated helicase Cas3</fullName>
    </submittedName>
</protein>
<dbReference type="InterPro" id="IPR054712">
    <property type="entry name" value="Cas3-like_dom"/>
</dbReference>
<evidence type="ECO:0000256" key="8">
    <source>
        <dbReference type="ARBA" id="ARBA00022840"/>
    </source>
</evidence>
<dbReference type="GO" id="GO:0004518">
    <property type="term" value="F:nuclease activity"/>
    <property type="evidence" value="ECO:0007669"/>
    <property type="project" value="UniProtKB-KW"/>
</dbReference>